<dbReference type="Proteomes" id="UP000186922">
    <property type="component" value="Unassembled WGS sequence"/>
</dbReference>
<keyword evidence="12" id="KW-1185">Reference proteome</keyword>
<keyword evidence="7 9" id="KW-0496">Mitochondrion</keyword>
<keyword evidence="6 9" id="KW-0249">Electron transport</keyword>
<evidence type="ECO:0000256" key="4">
    <source>
        <dbReference type="ARBA" id="ARBA00022660"/>
    </source>
</evidence>
<keyword evidence="9" id="KW-0472">Membrane</keyword>
<feature type="region of interest" description="Disordered" evidence="10">
    <location>
        <begin position="136"/>
        <end position="162"/>
    </location>
</feature>
<keyword evidence="9" id="KW-0999">Mitochondrion inner membrane</keyword>
<name>A0A1D1VQM4_RAMVA</name>
<keyword evidence="5" id="KW-0677">Repeat</keyword>
<comment type="caution">
    <text evidence="11">The sequence shown here is derived from an EMBL/GenBank/DDBJ whole genome shotgun (WGS) entry which is preliminary data.</text>
</comment>
<dbReference type="STRING" id="947166.A0A1D1VQM4"/>
<evidence type="ECO:0000256" key="1">
    <source>
        <dbReference type="ARBA" id="ARBA00003195"/>
    </source>
</evidence>
<keyword evidence="8" id="KW-1015">Disulfide bond</keyword>
<protein>
    <recommendedName>
        <fullName evidence="9">NADH dehydrogenase [ubiquinone] 1 alpha subcomplex subunit 8</fullName>
    </recommendedName>
</protein>
<comment type="similarity">
    <text evidence="2 9">Belongs to the complex I NDUFA8 subunit family.</text>
</comment>
<dbReference type="OrthoDB" id="276296at2759"/>
<dbReference type="PROSITE" id="PS51808">
    <property type="entry name" value="CHCH"/>
    <property type="match status" value="1"/>
</dbReference>
<organism evidence="11 12">
    <name type="scientific">Ramazzottius varieornatus</name>
    <name type="common">Water bear</name>
    <name type="synonym">Tardigrade</name>
    <dbReference type="NCBI Taxonomy" id="947166"/>
    <lineage>
        <taxon>Eukaryota</taxon>
        <taxon>Metazoa</taxon>
        <taxon>Ecdysozoa</taxon>
        <taxon>Tardigrada</taxon>
        <taxon>Eutardigrada</taxon>
        <taxon>Parachela</taxon>
        <taxon>Hypsibioidea</taxon>
        <taxon>Ramazzottiidae</taxon>
        <taxon>Ramazzottius</taxon>
    </lineage>
</organism>
<comment type="subcellular location">
    <subcellularLocation>
        <location evidence="9">Mitochondrion inner membrane</location>
    </subcellularLocation>
</comment>
<keyword evidence="3 9" id="KW-0813">Transport</keyword>
<evidence type="ECO:0000313" key="12">
    <source>
        <dbReference type="Proteomes" id="UP000186922"/>
    </source>
</evidence>
<evidence type="ECO:0000256" key="5">
    <source>
        <dbReference type="ARBA" id="ARBA00022737"/>
    </source>
</evidence>
<dbReference type="EMBL" id="BDGG01000007">
    <property type="protein sequence ID" value="GAV01244.1"/>
    <property type="molecule type" value="Genomic_DNA"/>
</dbReference>
<dbReference type="GO" id="GO:0006120">
    <property type="term" value="P:mitochondrial electron transport, NADH to ubiquinone"/>
    <property type="evidence" value="ECO:0007669"/>
    <property type="project" value="InterPro"/>
</dbReference>
<proteinExistence type="inferred from homology"/>
<dbReference type="PANTHER" id="PTHR13344:SF0">
    <property type="entry name" value="NADH DEHYDROGENASE [UBIQUINONE] 1 ALPHA SUBCOMPLEX SUBUNIT 8"/>
    <property type="match status" value="1"/>
</dbReference>
<evidence type="ECO:0000256" key="8">
    <source>
        <dbReference type="ARBA" id="ARBA00023157"/>
    </source>
</evidence>
<evidence type="ECO:0000256" key="9">
    <source>
        <dbReference type="PIRNR" id="PIRNR017016"/>
    </source>
</evidence>
<dbReference type="PANTHER" id="PTHR13344">
    <property type="entry name" value="NADH-UBIQUINONE OXIDOREDUCTASE"/>
    <property type="match status" value="1"/>
</dbReference>
<reference evidence="11 12" key="1">
    <citation type="journal article" date="2016" name="Nat. Commun.">
        <title>Extremotolerant tardigrade genome and improved radiotolerance of human cultured cells by tardigrade-unique protein.</title>
        <authorList>
            <person name="Hashimoto T."/>
            <person name="Horikawa D.D."/>
            <person name="Saito Y."/>
            <person name="Kuwahara H."/>
            <person name="Kozuka-Hata H."/>
            <person name="Shin-I T."/>
            <person name="Minakuchi Y."/>
            <person name="Ohishi K."/>
            <person name="Motoyama A."/>
            <person name="Aizu T."/>
            <person name="Enomoto A."/>
            <person name="Kondo K."/>
            <person name="Tanaka S."/>
            <person name="Hara Y."/>
            <person name="Koshikawa S."/>
            <person name="Sagara H."/>
            <person name="Miura T."/>
            <person name="Yokobori S."/>
            <person name="Miyagawa K."/>
            <person name="Suzuki Y."/>
            <person name="Kubo T."/>
            <person name="Oyama M."/>
            <person name="Kohara Y."/>
            <person name="Fujiyama A."/>
            <person name="Arakawa K."/>
            <person name="Katayama T."/>
            <person name="Toyoda A."/>
            <person name="Kunieda T."/>
        </authorList>
    </citation>
    <scope>NUCLEOTIDE SEQUENCE [LARGE SCALE GENOMIC DNA]</scope>
    <source>
        <strain evidence="11 12">YOKOZUNA-1</strain>
    </source>
</reference>
<dbReference type="InterPro" id="IPR016680">
    <property type="entry name" value="NDUFA8"/>
</dbReference>
<sequence length="174" mass="20450">MVITKDVLLPTYDELAVEEIKLSSPALKAAATQVGKYCDDINKEFMLCRAEEKDPRRCLKEGKQVTECSLDFFRKIKKHCYRQFERHWHCVENQTPEMNPKYCRRSQAYFDHCVKEHLGQDPPVIGHFAQVRIHDSTRPKPNWQPIREYEPTPSLPEDYPKPDAAYGSRAFFYP</sequence>
<dbReference type="PIRSF" id="PIRSF017016">
    <property type="entry name" value="NDUA8"/>
    <property type="match status" value="1"/>
</dbReference>
<evidence type="ECO:0000256" key="2">
    <source>
        <dbReference type="ARBA" id="ARBA00010705"/>
    </source>
</evidence>
<evidence type="ECO:0000256" key="10">
    <source>
        <dbReference type="SAM" id="MobiDB-lite"/>
    </source>
</evidence>
<keyword evidence="4 9" id="KW-0679">Respiratory chain</keyword>
<accession>A0A1D1VQM4</accession>
<evidence type="ECO:0000313" key="11">
    <source>
        <dbReference type="EMBL" id="GAV01244.1"/>
    </source>
</evidence>
<dbReference type="AlphaFoldDB" id="A0A1D1VQM4"/>
<gene>
    <name evidence="11" type="primary">RvY_11984-1</name>
    <name evidence="11" type="synonym">RvY_11984.1</name>
    <name evidence="11" type="ORF">RvY_11984</name>
</gene>
<comment type="function">
    <text evidence="1 9">Accessory subunit of the mitochondrial membrane respiratory chain NADH dehydrogenase (Complex I), that is believed not to be involved in catalysis. Complex I functions in the transfer of electrons from NADH to the respiratory chain. The immediate electron acceptor for the enzyme is believed to be ubiquinone.</text>
</comment>
<evidence type="ECO:0000256" key="6">
    <source>
        <dbReference type="ARBA" id="ARBA00022982"/>
    </source>
</evidence>
<evidence type="ECO:0000256" key="3">
    <source>
        <dbReference type="ARBA" id="ARBA00022448"/>
    </source>
</evidence>
<evidence type="ECO:0000256" key="7">
    <source>
        <dbReference type="ARBA" id="ARBA00023128"/>
    </source>
</evidence>
<dbReference type="GO" id="GO:0005743">
    <property type="term" value="C:mitochondrial inner membrane"/>
    <property type="evidence" value="ECO:0007669"/>
    <property type="project" value="UniProtKB-SubCell"/>
</dbReference>